<evidence type="ECO:0000256" key="2">
    <source>
        <dbReference type="ARBA" id="ARBA00009279"/>
    </source>
</evidence>
<dbReference type="GO" id="GO:0012505">
    <property type="term" value="C:endomembrane system"/>
    <property type="evidence" value="ECO:0007669"/>
    <property type="project" value="UniProtKB-SubCell"/>
</dbReference>
<dbReference type="PANTHER" id="PTHR15207:SF3">
    <property type="entry name" value="DEAFNESS, AUTOSOMAL DOMINANT 5-RELATED"/>
    <property type="match status" value="1"/>
</dbReference>
<keyword evidence="3" id="KW-0472">Membrane</keyword>
<dbReference type="PANTHER" id="PTHR15207">
    <property type="entry name" value="NONSYNDROMIC HEARING IMPAIRMENT PROTEIN"/>
    <property type="match status" value="1"/>
</dbReference>
<dbReference type="EMBL" id="OM475641">
    <property type="protein sequence ID" value="WAH71162.1"/>
    <property type="molecule type" value="mRNA"/>
</dbReference>
<accession>A0A9E9AR89</accession>
<reference evidence="5" key="1">
    <citation type="submission" date="2022-01" db="EMBL/GenBank/DDBJ databases">
        <title>Cross species analysis reveals the origin and evolution of GSDM executed pyroptosis.</title>
        <authorList>
            <person name="Yuan S."/>
            <person name="Wang X."/>
            <person name="Lu Y."/>
            <person name="Wei X."/>
            <person name="Wang Q."/>
            <person name="Wang Y."/>
            <person name="Wang X."/>
            <person name="Xu A."/>
        </authorList>
    </citation>
    <scope>NUCLEOTIDE SEQUENCE</scope>
</reference>
<sequence>MFEAAVSGFVKAVGKDSLLPVPDLNSANKCRPLHIAVKKNPKWFWQSAKYLPTSFKVHQILTKTEEIDVAVSCRTLVEYNKTSHFSVKGSVGSKILKVMEVPADLPVVEELLDDVVDGRKPKPFAEFKSACSNPMAVLAFLSAIDFQMDTPFTDEDKALIRSLDALFDGLLELSDEQCLALKECNSNFAPAILHVLAQGIAGHPVPLDDPAISILYVKSNNPGQDFLEALDFGIQDVGNKKSLVTEDDGKRLYAAQQAVYGLWGGL</sequence>
<dbReference type="GO" id="GO:0005737">
    <property type="term" value="C:cytoplasm"/>
    <property type="evidence" value="ECO:0007669"/>
    <property type="project" value="TreeGrafter"/>
</dbReference>
<comment type="subcellular location">
    <subcellularLocation>
        <location evidence="1">Endomembrane system</location>
    </subcellularLocation>
</comment>
<evidence type="ECO:0000256" key="1">
    <source>
        <dbReference type="ARBA" id="ARBA00004308"/>
    </source>
</evidence>
<proteinExistence type="evidence at transcript level"/>
<dbReference type="Pfam" id="PF04598">
    <property type="entry name" value="Gasdermin"/>
    <property type="match status" value="1"/>
</dbReference>
<feature type="domain" description="Gasdermin pore forming" evidence="4">
    <location>
        <begin position="1"/>
        <end position="96"/>
    </location>
</feature>
<comment type="similarity">
    <text evidence="2">Belongs to the gasdermin family.</text>
</comment>
<organism evidence="5">
    <name type="scientific">Branchiostoma belcheri</name>
    <name type="common">Amphioxus</name>
    <dbReference type="NCBI Taxonomy" id="7741"/>
    <lineage>
        <taxon>Eukaryota</taxon>
        <taxon>Metazoa</taxon>
        <taxon>Chordata</taxon>
        <taxon>Cephalochordata</taxon>
        <taxon>Leptocardii</taxon>
        <taxon>Amphioxiformes</taxon>
        <taxon>Branchiostomatidae</taxon>
        <taxon>Branchiostoma</taxon>
    </lineage>
</organism>
<name>A0A9E9AR89_BRABE</name>
<dbReference type="AlphaFoldDB" id="A0A9E9AR89"/>
<dbReference type="InterPro" id="IPR040460">
    <property type="entry name" value="Gasdermin_pore"/>
</dbReference>
<evidence type="ECO:0000256" key="3">
    <source>
        <dbReference type="ARBA" id="ARBA00023136"/>
    </source>
</evidence>
<evidence type="ECO:0000259" key="4">
    <source>
        <dbReference type="Pfam" id="PF04598"/>
    </source>
</evidence>
<evidence type="ECO:0000313" key="5">
    <source>
        <dbReference type="EMBL" id="WAH71162.1"/>
    </source>
</evidence>
<dbReference type="InterPro" id="IPR042377">
    <property type="entry name" value="GSDME"/>
</dbReference>
<protein>
    <submittedName>
        <fullName evidence="5">GSDMES5</fullName>
    </submittedName>
</protein>
<dbReference type="GO" id="GO:0012501">
    <property type="term" value="P:programmed cell death"/>
    <property type="evidence" value="ECO:0007669"/>
    <property type="project" value="InterPro"/>
</dbReference>